<dbReference type="InterPro" id="IPR028322">
    <property type="entry name" value="PNRC-like_rgn"/>
</dbReference>
<dbReference type="EMBL" id="MCFI01000004">
    <property type="protein sequence ID" value="ORY85485.1"/>
    <property type="molecule type" value="Genomic_DNA"/>
</dbReference>
<dbReference type="RefSeq" id="XP_040726967.1">
    <property type="nucleotide sequence ID" value="XM_040870397.1"/>
</dbReference>
<feature type="compositionally biased region" description="Polar residues" evidence="1">
    <location>
        <begin position="440"/>
        <end position="449"/>
    </location>
</feature>
<sequence length="517" mass="55663">MAHKSSTDTPNKQQQKAHQQNTAKRDNNNKSLTHSGNSGLLASSIQSMGTPAKKSDLYAGPTFHHSPAPAKLPPPPFLSSSASSQQTIMQQFAGMMGGGLQQQQQQQQPLQSGMTADEVVDASPLGFLFRAKEREERVAGEPSSLSHHALSMHLGQQQLHHPTNRHSPPLSVDYTDDDESVFADLTSPVQPATAQFQGPASIQAVKKPAWQPIERPPTLSLAEIQREPEEVMMPVAERQVATKRPKKAASGVSTPQQQQTRKSTNVHDKQQQRSMKQEGGDSAPKSQRRKRKDVTAVNGSPSLPKMILKREPAASGSGGELSSSSPPPVQASTARKSKATRQSSASEFQPLKKPSPQPVHATPTILKRAKDEVKQASASVAIKPASLQGEDDDAQLLREASNLVKLLSLNPATEQDRPMTPLSNRAALQQSAIGTPRETAVSSGMATPQRQEEQDGDRSLADQQTELALHRMLGLSQPSSSGGTPTSFRESGGEKNGHEVTPSTLEMDLRKLLHLSA</sequence>
<feature type="region of interest" description="Disordered" evidence="1">
    <location>
        <begin position="1"/>
        <end position="117"/>
    </location>
</feature>
<feature type="compositionally biased region" description="Low complexity" evidence="1">
    <location>
        <begin position="78"/>
        <end position="94"/>
    </location>
</feature>
<dbReference type="Proteomes" id="UP000193685">
    <property type="component" value="Unassembled WGS sequence"/>
</dbReference>
<dbReference type="AlphaFoldDB" id="A0A1Y2FS01"/>
<feature type="compositionally biased region" description="Polar residues" evidence="1">
    <location>
        <begin position="251"/>
        <end position="263"/>
    </location>
</feature>
<evidence type="ECO:0000313" key="3">
    <source>
        <dbReference type="Proteomes" id="UP000193685"/>
    </source>
</evidence>
<gene>
    <name evidence="2" type="ORF">BCR37DRAFT_385914</name>
</gene>
<evidence type="ECO:0000256" key="1">
    <source>
        <dbReference type="SAM" id="MobiDB-lite"/>
    </source>
</evidence>
<feature type="compositionally biased region" description="Polar residues" evidence="1">
    <location>
        <begin position="421"/>
        <end position="433"/>
    </location>
</feature>
<feature type="compositionally biased region" description="Basic and acidic residues" evidence="1">
    <location>
        <begin position="450"/>
        <end position="460"/>
    </location>
</feature>
<feature type="compositionally biased region" description="Low complexity" evidence="1">
    <location>
        <begin position="473"/>
        <end position="487"/>
    </location>
</feature>
<feature type="region of interest" description="Disordered" evidence="1">
    <location>
        <begin position="207"/>
        <end position="379"/>
    </location>
</feature>
<feature type="compositionally biased region" description="Low complexity" evidence="1">
    <location>
        <begin position="143"/>
        <end position="154"/>
    </location>
</feature>
<accession>A0A1Y2FS01</accession>
<protein>
    <submittedName>
        <fullName evidence="2">Uncharacterized protein</fullName>
    </submittedName>
</protein>
<dbReference type="GO" id="GO:0016071">
    <property type="term" value="P:mRNA metabolic process"/>
    <property type="evidence" value="ECO:0007669"/>
    <property type="project" value="UniProtKB-ARBA"/>
</dbReference>
<feature type="compositionally biased region" description="Low complexity" evidence="1">
    <location>
        <begin position="101"/>
        <end position="114"/>
    </location>
</feature>
<comment type="caution">
    <text evidence="2">The sequence shown here is derived from an EMBL/GenBank/DDBJ whole genome shotgun (WGS) entry which is preliminary data.</text>
</comment>
<feature type="compositionally biased region" description="Polar residues" evidence="1">
    <location>
        <begin position="29"/>
        <end position="49"/>
    </location>
</feature>
<organism evidence="2 3">
    <name type="scientific">Protomyces lactucae-debilis</name>
    <dbReference type="NCBI Taxonomy" id="2754530"/>
    <lineage>
        <taxon>Eukaryota</taxon>
        <taxon>Fungi</taxon>
        <taxon>Dikarya</taxon>
        <taxon>Ascomycota</taxon>
        <taxon>Taphrinomycotina</taxon>
        <taxon>Taphrinomycetes</taxon>
        <taxon>Taphrinales</taxon>
        <taxon>Protomycetaceae</taxon>
        <taxon>Protomyces</taxon>
    </lineage>
</organism>
<proteinExistence type="predicted"/>
<reference evidence="2 3" key="1">
    <citation type="submission" date="2016-07" db="EMBL/GenBank/DDBJ databases">
        <title>Pervasive Adenine N6-methylation of Active Genes in Fungi.</title>
        <authorList>
            <consortium name="DOE Joint Genome Institute"/>
            <person name="Mondo S.J."/>
            <person name="Dannebaum R.O."/>
            <person name="Kuo R.C."/>
            <person name="Labutti K."/>
            <person name="Haridas S."/>
            <person name="Kuo A."/>
            <person name="Salamov A."/>
            <person name="Ahrendt S.R."/>
            <person name="Lipzen A."/>
            <person name="Sullivan W."/>
            <person name="Andreopoulos W.B."/>
            <person name="Clum A."/>
            <person name="Lindquist E."/>
            <person name="Daum C."/>
            <person name="Ramamoorthy G.K."/>
            <person name="Gryganskyi A."/>
            <person name="Culley D."/>
            <person name="Magnuson J.K."/>
            <person name="James T.Y."/>
            <person name="O'Malley M.A."/>
            <person name="Stajich J.E."/>
            <person name="Spatafora J.W."/>
            <person name="Visel A."/>
            <person name="Grigoriev I.V."/>
        </authorList>
    </citation>
    <scope>NUCLEOTIDE SEQUENCE [LARGE SCALE GENOMIC DNA]</scope>
    <source>
        <strain evidence="2 3">12-1054</strain>
    </source>
</reference>
<evidence type="ECO:0000313" key="2">
    <source>
        <dbReference type="EMBL" id="ORY85485.1"/>
    </source>
</evidence>
<name>A0A1Y2FS01_PROLT</name>
<feature type="compositionally biased region" description="Polar residues" evidence="1">
    <location>
        <begin position="7"/>
        <end position="22"/>
    </location>
</feature>
<keyword evidence="3" id="KW-1185">Reference proteome</keyword>
<dbReference type="Pfam" id="PF15365">
    <property type="entry name" value="PNRC"/>
    <property type="match status" value="1"/>
</dbReference>
<dbReference type="GeneID" id="63786996"/>
<feature type="region of interest" description="Disordered" evidence="1">
    <location>
        <begin position="408"/>
        <end position="505"/>
    </location>
</feature>
<feature type="compositionally biased region" description="Polar residues" evidence="1">
    <location>
        <begin position="330"/>
        <end position="347"/>
    </location>
</feature>
<feature type="compositionally biased region" description="Basic and acidic residues" evidence="1">
    <location>
        <begin position="265"/>
        <end position="279"/>
    </location>
</feature>
<feature type="region of interest" description="Disordered" evidence="1">
    <location>
        <begin position="131"/>
        <end position="176"/>
    </location>
</feature>